<evidence type="ECO:0000256" key="1">
    <source>
        <dbReference type="SAM" id="MobiDB-lite"/>
    </source>
</evidence>
<evidence type="ECO:0000313" key="4">
    <source>
        <dbReference type="Proteomes" id="UP000487268"/>
    </source>
</evidence>
<feature type="region of interest" description="Disordered" evidence="1">
    <location>
        <begin position="235"/>
        <end position="257"/>
    </location>
</feature>
<gene>
    <name evidence="3" type="ORF">ACRB68_31550</name>
</gene>
<dbReference type="Proteomes" id="UP000487268">
    <property type="component" value="Unassembled WGS sequence"/>
</dbReference>
<dbReference type="PANTHER" id="PTHR30173">
    <property type="entry name" value="SIGMA 19 FACTOR"/>
    <property type="match status" value="1"/>
</dbReference>
<dbReference type="GO" id="GO:0016987">
    <property type="term" value="F:sigma factor activity"/>
    <property type="evidence" value="ECO:0007669"/>
    <property type="project" value="TreeGrafter"/>
</dbReference>
<organism evidence="3 4">
    <name type="scientific">Actinomadura macrotermitis</name>
    <dbReference type="NCBI Taxonomy" id="2585200"/>
    <lineage>
        <taxon>Bacteria</taxon>
        <taxon>Bacillati</taxon>
        <taxon>Actinomycetota</taxon>
        <taxon>Actinomycetes</taxon>
        <taxon>Streptosporangiales</taxon>
        <taxon>Thermomonosporaceae</taxon>
        <taxon>Actinomadura</taxon>
    </lineage>
</organism>
<evidence type="ECO:0000313" key="3">
    <source>
        <dbReference type="EMBL" id="MQY05089.1"/>
    </source>
</evidence>
<dbReference type="EMBL" id="WEGH01000002">
    <property type="protein sequence ID" value="MQY05089.1"/>
    <property type="molecule type" value="Genomic_DNA"/>
</dbReference>
<evidence type="ECO:0000259" key="2">
    <source>
        <dbReference type="Pfam" id="PF12680"/>
    </source>
</evidence>
<dbReference type="InterPro" id="IPR052704">
    <property type="entry name" value="ECF_Sigma-70_Domain"/>
</dbReference>
<dbReference type="AlphaFoldDB" id="A0A7K0BV84"/>
<dbReference type="Gene3D" id="3.10.450.50">
    <property type="match status" value="1"/>
</dbReference>
<accession>A0A7K0BV84</accession>
<comment type="caution">
    <text evidence="3">The sequence shown here is derived from an EMBL/GenBank/DDBJ whole genome shotgun (WGS) entry which is preliminary data.</text>
</comment>
<protein>
    <recommendedName>
        <fullName evidence="2">SnoaL-like domain-containing protein</fullName>
    </recommendedName>
</protein>
<dbReference type="Pfam" id="PF12680">
    <property type="entry name" value="SnoaL_2"/>
    <property type="match status" value="1"/>
</dbReference>
<dbReference type="InterPro" id="IPR032710">
    <property type="entry name" value="NTF2-like_dom_sf"/>
</dbReference>
<keyword evidence="4" id="KW-1185">Reference proteome</keyword>
<dbReference type="PANTHER" id="PTHR30173:SF43">
    <property type="entry name" value="ECF RNA POLYMERASE SIGMA FACTOR SIGI-RELATED"/>
    <property type="match status" value="1"/>
</dbReference>
<dbReference type="OrthoDB" id="3298440at2"/>
<dbReference type="RefSeq" id="WP_153533207.1">
    <property type="nucleotide sequence ID" value="NZ_WEGH01000002.1"/>
</dbReference>
<proteinExistence type="predicted"/>
<name>A0A7K0BV84_9ACTN</name>
<feature type="domain" description="SnoaL-like" evidence="2">
    <location>
        <begin position="127"/>
        <end position="221"/>
    </location>
</feature>
<reference evidence="3 4" key="1">
    <citation type="submission" date="2019-10" db="EMBL/GenBank/DDBJ databases">
        <title>Actinomadura rubteroloni sp. nov. and Actinomadura macrotermitis sp. nov., isolated from the gut of fungus growing-termite Macrotermes natalensis.</title>
        <authorList>
            <person name="Benndorf R."/>
            <person name="Martin K."/>
            <person name="Kuefner M."/>
            <person name="De Beer W."/>
            <person name="Kaster A.-K."/>
            <person name="Vollmers J."/>
            <person name="Poulsen M."/>
            <person name="Beemelmanns C."/>
        </authorList>
    </citation>
    <scope>NUCLEOTIDE SEQUENCE [LARGE SCALE GENOMIC DNA]</scope>
    <source>
        <strain evidence="3 4">RB68</strain>
    </source>
</reference>
<dbReference type="SUPFAM" id="SSF54427">
    <property type="entry name" value="NTF2-like"/>
    <property type="match status" value="1"/>
</dbReference>
<sequence length="257" mass="27386">MTGATVSLAEMLDERRHLLDVTEWMFGADAADRIVQETYRRWYSLDEGKRAGIAAPRAWLTRVAGGICLGLLAGGEFGGPGGRTARADTGGLPEPRRTLDPVIGRLRRQPRQDPSDQALLARHDHVVHRFAAACGAHDTAALKTLLAGDAIVVSDGGGKVRAAARPAHGADAAARFMAALLSGRLRLTVTVRSVNGRTGLVLYQAGQAVAVVSVSTAGTEVTAVWITLNPDKLRRWHRPEHGTPAGPSHHGGERRSR</sequence>
<dbReference type="InterPro" id="IPR037401">
    <property type="entry name" value="SnoaL-like"/>
</dbReference>